<sequence>MDNEQFLVAWILSSSDHHKIATSVFDETYYHTLRSASSNAIYTTGRIGQHRIVVASKSSVDVSLDNEDFVNNLLREFPAVRAGFLVSTDAEASQTGRAAVGDIVFGTKPDLQSGTIYLDAEQTKRHERLFISGQAKRIPESATLALEDILGHKQHGKWPQYLGEDYPLHHRTFRGAIASSREHFGDPSVLDRIGSEHDILCFEMAAASMSSYSFILVAGIARRSDNQHYCLPSAQICNAVVWYLSGLVRLISPAKLVMEPPLVNYFQYEPFDLDRPGFRLVRLEAGSNRDPIRCHLFQAYLDDEETLIPYEALSYCWGDDTSLRQTVLVNGSFLFITENLFEALIYLREPGEDRILWIDALCIDQSNVRERGHQVSWMGKVYQHAERVLFWLGHVPYNFRDLMESLKLFKNKVPRHAWESWALNDSRWSDIWIRLQTQHLPRLDEVDLQEKLKSMMSNEWFSRVWVLQEVANARKALLGCSEGWVDAMAFATATRILDVETNTQCQAVIDVMPGPSRRASWWAQKSNICTLLWRFRESQASDPRDRLYALLGLASDMKTGDERISADYTKTEDAVLRNIATYLFNDNAHKLGVKSLSDLQMRIQNLAAITLESMVFLGSSVEDLHRYMQRQNPTVWLSEAVVNHAWFRRSDHFDIFRNSPAFHQVVLGQIPSATSPEQFTTLDLFLQRHHGRIIPTKETIEALNQSGLDMVVEVLRNNRQDVKITKTFALEAARKGPFILQALLDKYGPKVRTTEALVIAALKNGPKTAQVLFNQRGYEIDLTETIVDVAAERGHTTFQFLLEMCISRNEVPEALVEQTARMGPDTLRLLLDRCGSKVKITQDLLRVTRHKDIDLVRMVLEQHDNKTMIKRALVEEAARMGPDTLRLLLNKRGSEVEITMSLVEITRRKAIDLVRMVLEQHDNKIMVTRALVEEAARMGPDTLQLLLDRRGSEVMITGYVTGVAARQGANSLRLLLDRRSSEVKITESVTIAATHDPDSLRLLLDRRNNEISITSGVIGAAVRSGPETLQLLLDRRNEEINITSDIIEDAILSNPQTLRLLLDRRNQEVYITSNMIRLAIDSEFEALQLLLDRGNEEVNITSDMIKAAIWGRPGTLQLLLERCNEKINITSDEIEAVIWSRPNILPLLLERCNEVSEITSDVITAAIRSGPETLQLVLDWRGNEVKITDSMFQLAVSNAPNTLRLLLDRCGDELKITEALMEEAASKGPETLQVLIDCPGYKSMMNTQASS</sequence>
<dbReference type="OMA" id="RQAICIE"/>
<protein>
    <recommendedName>
        <fullName evidence="1">Heterokaryon incompatibility domain-containing protein</fullName>
    </recommendedName>
</protein>
<dbReference type="Pfam" id="PF23397">
    <property type="entry name" value="DUF7104"/>
    <property type="match status" value="10"/>
</dbReference>
<dbReference type="STRING" id="1173701.A0A066XDZ7"/>
<name>A0A066XDZ7_COLSU</name>
<gene>
    <name evidence="2" type="ORF">CSUB01_11672</name>
</gene>
<dbReference type="AlphaFoldDB" id="A0A066XDZ7"/>
<comment type="caution">
    <text evidence="2">The sequence shown here is derived from an EMBL/GenBank/DDBJ whole genome shotgun (WGS) entry which is preliminary data.</text>
</comment>
<dbReference type="Pfam" id="PF06985">
    <property type="entry name" value="HET"/>
    <property type="match status" value="1"/>
</dbReference>
<dbReference type="PANTHER" id="PTHR24148">
    <property type="entry name" value="ANKYRIN REPEAT DOMAIN-CONTAINING PROTEIN 39 HOMOLOG-RELATED"/>
    <property type="match status" value="1"/>
</dbReference>
<evidence type="ECO:0000313" key="2">
    <source>
        <dbReference type="EMBL" id="KDN67413.1"/>
    </source>
</evidence>
<feature type="domain" description="Heterokaryon incompatibility" evidence="1">
    <location>
        <begin position="310"/>
        <end position="469"/>
    </location>
</feature>
<dbReference type="InterPro" id="IPR010730">
    <property type="entry name" value="HET"/>
</dbReference>
<dbReference type="InterPro" id="IPR052895">
    <property type="entry name" value="HetReg/Transcr_Mod"/>
</dbReference>
<dbReference type="InterPro" id="IPR055530">
    <property type="entry name" value="DUF7104"/>
</dbReference>
<dbReference type="Proteomes" id="UP000027238">
    <property type="component" value="Unassembled WGS sequence"/>
</dbReference>
<keyword evidence="3" id="KW-1185">Reference proteome</keyword>
<dbReference type="InterPro" id="IPR035994">
    <property type="entry name" value="Nucleoside_phosphorylase_sf"/>
</dbReference>
<dbReference type="Gene3D" id="3.40.50.1580">
    <property type="entry name" value="Nucleoside phosphorylase domain"/>
    <property type="match status" value="1"/>
</dbReference>
<proteinExistence type="predicted"/>
<dbReference type="HOGENOM" id="CLU_010711_0_0_1"/>
<evidence type="ECO:0000259" key="1">
    <source>
        <dbReference type="Pfam" id="PF06985"/>
    </source>
</evidence>
<dbReference type="GO" id="GO:0009116">
    <property type="term" value="P:nucleoside metabolic process"/>
    <property type="evidence" value="ECO:0007669"/>
    <property type="project" value="InterPro"/>
</dbReference>
<reference evidence="3" key="1">
    <citation type="journal article" date="2014" name="Genome Announc.">
        <title>Draft genome sequence of Colletotrichum sublineola, a destructive pathogen of cultivated sorghum.</title>
        <authorList>
            <person name="Baroncelli R."/>
            <person name="Sanz-Martin J.M."/>
            <person name="Rech G.E."/>
            <person name="Sukno S.A."/>
            <person name="Thon M.R."/>
        </authorList>
    </citation>
    <scope>NUCLEOTIDE SEQUENCE [LARGE SCALE GENOMIC DNA]</scope>
    <source>
        <strain evidence="3">TX430BB</strain>
    </source>
</reference>
<accession>A0A066XDZ7</accession>
<dbReference type="EMBL" id="JMSE01000817">
    <property type="protein sequence ID" value="KDN67413.1"/>
    <property type="molecule type" value="Genomic_DNA"/>
</dbReference>
<dbReference type="eggNOG" id="ENOG502SUZ5">
    <property type="taxonomic scope" value="Eukaryota"/>
</dbReference>
<dbReference type="GO" id="GO:0003824">
    <property type="term" value="F:catalytic activity"/>
    <property type="evidence" value="ECO:0007669"/>
    <property type="project" value="InterPro"/>
</dbReference>
<evidence type="ECO:0000313" key="3">
    <source>
        <dbReference type="Proteomes" id="UP000027238"/>
    </source>
</evidence>
<dbReference type="PANTHER" id="PTHR24148:SF64">
    <property type="entry name" value="HETEROKARYON INCOMPATIBILITY DOMAIN-CONTAINING PROTEIN"/>
    <property type="match status" value="1"/>
</dbReference>
<dbReference type="OrthoDB" id="194358at2759"/>
<organism evidence="2 3">
    <name type="scientific">Colletotrichum sublineola</name>
    <name type="common">Sorghum anthracnose fungus</name>
    <dbReference type="NCBI Taxonomy" id="1173701"/>
    <lineage>
        <taxon>Eukaryota</taxon>
        <taxon>Fungi</taxon>
        <taxon>Dikarya</taxon>
        <taxon>Ascomycota</taxon>
        <taxon>Pezizomycotina</taxon>
        <taxon>Sordariomycetes</taxon>
        <taxon>Hypocreomycetidae</taxon>
        <taxon>Glomerellales</taxon>
        <taxon>Glomerellaceae</taxon>
        <taxon>Colletotrichum</taxon>
        <taxon>Colletotrichum graminicola species complex</taxon>
    </lineage>
</organism>